<evidence type="ECO:0000259" key="4">
    <source>
        <dbReference type="PROSITE" id="PS50949"/>
    </source>
</evidence>
<proteinExistence type="predicted"/>
<keyword evidence="2" id="KW-0238">DNA-binding</keyword>
<accession>A0ABS7LNU4</accession>
<keyword evidence="1" id="KW-0805">Transcription regulation</keyword>
<dbReference type="PANTHER" id="PTHR43537:SF20">
    <property type="entry name" value="HTH-TYPE TRANSCRIPTIONAL REPRESSOR GLAR"/>
    <property type="match status" value="1"/>
</dbReference>
<keyword evidence="3" id="KW-0804">Transcription</keyword>
<dbReference type="SMART" id="SM00895">
    <property type="entry name" value="FCD"/>
    <property type="match status" value="1"/>
</dbReference>
<gene>
    <name evidence="5" type="ORF">HJA87_21280</name>
</gene>
<keyword evidence="6" id="KW-1185">Reference proteome</keyword>
<dbReference type="Pfam" id="PF07729">
    <property type="entry name" value="FCD"/>
    <property type="match status" value="1"/>
</dbReference>
<feature type="domain" description="HTH gntR-type" evidence="4">
    <location>
        <begin position="23"/>
        <end position="90"/>
    </location>
</feature>
<dbReference type="InterPro" id="IPR011711">
    <property type="entry name" value="GntR_C"/>
</dbReference>
<sequence length="251" mass="28001">MKRPVSSKIKEVLEPDIGRPPPATVAEAVYRKLRSDIVWGALPPGSRLRSDHLRVTYGVGVSPLREALSRLAAERFVTSIGQRGFRVAPIDEATVRDVTETRIIIEREALRYSILSGELKWETSVVGAFHALSRCPLPSAAGEGAETWAGYHRAFHMQLLAGSRSAWQQDIASQLFDQSERFRVLLLQRPVGLGAARDIATEHKEIVDAVLARDVDGAISALERHYWSTAQHVISVLRYQNEEEDDRQRSA</sequence>
<dbReference type="InterPro" id="IPR036388">
    <property type="entry name" value="WH-like_DNA-bd_sf"/>
</dbReference>
<dbReference type="RefSeq" id="WP_222012459.1">
    <property type="nucleotide sequence ID" value="NZ_JABTXI010000008.1"/>
</dbReference>
<dbReference type="Gene3D" id="1.10.10.10">
    <property type="entry name" value="Winged helix-like DNA-binding domain superfamily/Winged helix DNA-binding domain"/>
    <property type="match status" value="1"/>
</dbReference>
<evidence type="ECO:0000256" key="2">
    <source>
        <dbReference type="ARBA" id="ARBA00023125"/>
    </source>
</evidence>
<evidence type="ECO:0000313" key="5">
    <source>
        <dbReference type="EMBL" id="MBY3592388.1"/>
    </source>
</evidence>
<protein>
    <submittedName>
        <fullName evidence="5">FCD domain-containing protein</fullName>
    </submittedName>
</protein>
<evidence type="ECO:0000256" key="1">
    <source>
        <dbReference type="ARBA" id="ARBA00023015"/>
    </source>
</evidence>
<reference evidence="5 6" key="1">
    <citation type="submission" date="2020-06" db="EMBL/GenBank/DDBJ databases">
        <title>Global-level population genomics: horizontal gene transfer, symbiosis and evolution in Rhizobia.</title>
        <authorList>
            <person name="Gai Y."/>
        </authorList>
    </citation>
    <scope>NUCLEOTIDE SEQUENCE [LARGE SCALE GENOMIC DNA]</scope>
    <source>
        <strain evidence="5 6">PLR6_1b</strain>
    </source>
</reference>
<dbReference type="PANTHER" id="PTHR43537">
    <property type="entry name" value="TRANSCRIPTIONAL REGULATOR, GNTR FAMILY"/>
    <property type="match status" value="1"/>
</dbReference>
<dbReference type="SUPFAM" id="SSF46785">
    <property type="entry name" value="Winged helix' DNA-binding domain"/>
    <property type="match status" value="1"/>
</dbReference>
<organism evidence="5 6">
    <name type="scientific">Rhizobium bangladeshense</name>
    <dbReference type="NCBI Taxonomy" id="1138189"/>
    <lineage>
        <taxon>Bacteria</taxon>
        <taxon>Pseudomonadati</taxon>
        <taxon>Pseudomonadota</taxon>
        <taxon>Alphaproteobacteria</taxon>
        <taxon>Hyphomicrobiales</taxon>
        <taxon>Rhizobiaceae</taxon>
        <taxon>Rhizobium/Agrobacterium group</taxon>
        <taxon>Rhizobium</taxon>
    </lineage>
</organism>
<name>A0ABS7LNU4_9HYPH</name>
<dbReference type="Pfam" id="PF00392">
    <property type="entry name" value="GntR"/>
    <property type="match status" value="1"/>
</dbReference>
<evidence type="ECO:0000256" key="3">
    <source>
        <dbReference type="ARBA" id="ARBA00023163"/>
    </source>
</evidence>
<dbReference type="Proteomes" id="UP000720124">
    <property type="component" value="Unassembled WGS sequence"/>
</dbReference>
<comment type="caution">
    <text evidence="5">The sequence shown here is derived from an EMBL/GenBank/DDBJ whole genome shotgun (WGS) entry which is preliminary data.</text>
</comment>
<dbReference type="InterPro" id="IPR000524">
    <property type="entry name" value="Tscrpt_reg_HTH_GntR"/>
</dbReference>
<evidence type="ECO:0000313" key="6">
    <source>
        <dbReference type="Proteomes" id="UP000720124"/>
    </source>
</evidence>
<dbReference type="Gene3D" id="1.20.120.530">
    <property type="entry name" value="GntR ligand-binding domain-like"/>
    <property type="match status" value="1"/>
</dbReference>
<dbReference type="PROSITE" id="PS50949">
    <property type="entry name" value="HTH_GNTR"/>
    <property type="match status" value="1"/>
</dbReference>
<dbReference type="EMBL" id="JABTXI010000008">
    <property type="protein sequence ID" value="MBY3592388.1"/>
    <property type="molecule type" value="Genomic_DNA"/>
</dbReference>
<dbReference type="SMART" id="SM00345">
    <property type="entry name" value="HTH_GNTR"/>
    <property type="match status" value="1"/>
</dbReference>
<dbReference type="SUPFAM" id="SSF48008">
    <property type="entry name" value="GntR ligand-binding domain-like"/>
    <property type="match status" value="1"/>
</dbReference>
<dbReference type="InterPro" id="IPR008920">
    <property type="entry name" value="TF_FadR/GntR_C"/>
</dbReference>
<dbReference type="InterPro" id="IPR036390">
    <property type="entry name" value="WH_DNA-bd_sf"/>
</dbReference>